<keyword evidence="7" id="KW-1015">Disulfide bond</keyword>
<dbReference type="Pfam" id="PF06747">
    <property type="entry name" value="CHCH"/>
    <property type="match status" value="1"/>
</dbReference>
<evidence type="ECO:0000313" key="12">
    <source>
        <dbReference type="EnsemblMetazoa" id="PHUM546540-PA"/>
    </source>
</evidence>
<keyword evidence="8" id="KW-0676">Redox-active center</keyword>
<dbReference type="EMBL" id="DS235857">
    <property type="protein sequence ID" value="EEB19023.1"/>
    <property type="molecule type" value="Genomic_DNA"/>
</dbReference>
<evidence type="ECO:0000256" key="3">
    <source>
        <dbReference type="ARBA" id="ARBA00022927"/>
    </source>
</evidence>
<dbReference type="Gene3D" id="1.10.287.2900">
    <property type="match status" value="1"/>
</dbReference>
<dbReference type="InterPro" id="IPR010625">
    <property type="entry name" value="CHCH"/>
</dbReference>
<evidence type="ECO:0000256" key="8">
    <source>
        <dbReference type="ARBA" id="ARBA00023284"/>
    </source>
</evidence>
<dbReference type="InterPro" id="IPR039289">
    <property type="entry name" value="CHCHD4"/>
</dbReference>
<dbReference type="VEuPathDB" id="VectorBase:PHUM546540"/>
<feature type="region of interest" description="Disordered" evidence="9">
    <location>
        <begin position="121"/>
        <end position="144"/>
    </location>
</feature>
<proteinExistence type="predicted"/>
<evidence type="ECO:0000313" key="13">
    <source>
        <dbReference type="Proteomes" id="UP000009046"/>
    </source>
</evidence>
<name>E0W067_PEDHC</name>
<dbReference type="HOGENOM" id="CLU_127296_1_1_1"/>
<reference evidence="12" key="3">
    <citation type="submission" date="2021-02" db="UniProtKB">
        <authorList>
            <consortium name="EnsemblMetazoa"/>
        </authorList>
    </citation>
    <scope>IDENTIFICATION</scope>
    <source>
        <strain evidence="12">USDA</strain>
    </source>
</reference>
<evidence type="ECO:0000256" key="4">
    <source>
        <dbReference type="ARBA" id="ARBA00023002"/>
    </source>
</evidence>
<comment type="subcellular location">
    <subcellularLocation>
        <location evidence="1">Mitochondrion</location>
    </subcellularLocation>
</comment>
<evidence type="ECO:0000256" key="6">
    <source>
        <dbReference type="ARBA" id="ARBA00023128"/>
    </source>
</evidence>
<keyword evidence="3" id="KW-0653">Protein transport</keyword>
<feature type="compositionally biased region" description="Basic and acidic residues" evidence="9">
    <location>
        <begin position="121"/>
        <end position="130"/>
    </location>
</feature>
<evidence type="ECO:0000256" key="2">
    <source>
        <dbReference type="ARBA" id="ARBA00022448"/>
    </source>
</evidence>
<evidence type="ECO:0000256" key="7">
    <source>
        <dbReference type="ARBA" id="ARBA00023157"/>
    </source>
</evidence>
<reference evidence="11" key="1">
    <citation type="submission" date="2007-04" db="EMBL/GenBank/DDBJ databases">
        <title>Annotation of Pediculus humanus corporis strain USDA.</title>
        <authorList>
            <person name="Kirkness E."/>
            <person name="Hannick L."/>
            <person name="Hass B."/>
            <person name="Bruggner R."/>
            <person name="Lawson D."/>
            <person name="Bidwell S."/>
            <person name="Joardar V."/>
            <person name="Caler E."/>
            <person name="Walenz B."/>
            <person name="Inman J."/>
            <person name="Schobel S."/>
            <person name="Galinsky K."/>
            <person name="Amedeo P."/>
            <person name="Strausberg R."/>
        </authorList>
    </citation>
    <scope>NUCLEOTIDE SEQUENCE</scope>
    <source>
        <strain evidence="11">USDA</strain>
    </source>
</reference>
<accession>E0W067</accession>
<gene>
    <name evidence="12" type="primary">8240371</name>
    <name evidence="11" type="ORF">Phum_PHUM546540</name>
</gene>
<keyword evidence="13" id="KW-1185">Reference proteome</keyword>
<evidence type="ECO:0000256" key="9">
    <source>
        <dbReference type="SAM" id="MobiDB-lite"/>
    </source>
</evidence>
<evidence type="ECO:0000256" key="5">
    <source>
        <dbReference type="ARBA" id="ARBA00023010"/>
    </source>
</evidence>
<dbReference type="KEGG" id="phu:Phum_PHUM546540"/>
<dbReference type="PROSITE" id="PS51808">
    <property type="entry name" value="CHCH"/>
    <property type="match status" value="1"/>
</dbReference>
<evidence type="ECO:0000256" key="1">
    <source>
        <dbReference type="ARBA" id="ARBA00004173"/>
    </source>
</evidence>
<evidence type="ECO:0000259" key="10">
    <source>
        <dbReference type="Pfam" id="PF06747"/>
    </source>
</evidence>
<dbReference type="GO" id="GO:0015035">
    <property type="term" value="F:protein-disulfide reductase activity"/>
    <property type="evidence" value="ECO:0007669"/>
    <property type="project" value="InterPro"/>
</dbReference>
<dbReference type="OrthoDB" id="7481291at2759"/>
<dbReference type="STRING" id="121224.E0W067"/>
<keyword evidence="4" id="KW-0560">Oxidoreductase</keyword>
<dbReference type="RefSeq" id="XP_002431761.1">
    <property type="nucleotide sequence ID" value="XM_002431716.1"/>
</dbReference>
<dbReference type="CTD" id="8240371"/>
<dbReference type="AlphaFoldDB" id="E0W067"/>
<dbReference type="GO" id="GO:0005758">
    <property type="term" value="C:mitochondrial intermembrane space"/>
    <property type="evidence" value="ECO:0007669"/>
    <property type="project" value="TreeGrafter"/>
</dbReference>
<dbReference type="InParanoid" id="E0W067"/>
<keyword evidence="2" id="KW-0813">Transport</keyword>
<organism>
    <name type="scientific">Pediculus humanus subsp. corporis</name>
    <name type="common">Body louse</name>
    <dbReference type="NCBI Taxonomy" id="121224"/>
    <lineage>
        <taxon>Eukaryota</taxon>
        <taxon>Metazoa</taxon>
        <taxon>Ecdysozoa</taxon>
        <taxon>Arthropoda</taxon>
        <taxon>Hexapoda</taxon>
        <taxon>Insecta</taxon>
        <taxon>Pterygota</taxon>
        <taxon>Neoptera</taxon>
        <taxon>Paraneoptera</taxon>
        <taxon>Psocodea</taxon>
        <taxon>Troctomorpha</taxon>
        <taxon>Phthiraptera</taxon>
        <taxon>Anoplura</taxon>
        <taxon>Pediculidae</taxon>
        <taxon>Pediculus</taxon>
    </lineage>
</organism>
<dbReference type="EMBL" id="AAZO01006644">
    <property type="status" value="NOT_ANNOTATED_CDS"/>
    <property type="molecule type" value="Genomic_DNA"/>
</dbReference>
<dbReference type="PANTHER" id="PTHR21622:SF0">
    <property type="entry name" value="COILED-COIL-HELIX-COILED-COIL-HELIX DOMAIN CONTAINING 4"/>
    <property type="match status" value="1"/>
</dbReference>
<dbReference type="FunCoup" id="E0W067">
    <property type="interactions" value="272"/>
</dbReference>
<dbReference type="GeneID" id="8240371"/>
<dbReference type="GO" id="GO:0045041">
    <property type="term" value="P:protein import into mitochondrial intermembrane space"/>
    <property type="evidence" value="ECO:0007669"/>
    <property type="project" value="InterPro"/>
</dbReference>
<dbReference type="eggNOG" id="KOG4149">
    <property type="taxonomic scope" value="Eukaryota"/>
</dbReference>
<reference evidence="11" key="2">
    <citation type="submission" date="2007-04" db="EMBL/GenBank/DDBJ databases">
        <title>The genome of the human body louse.</title>
        <authorList>
            <consortium name="The Human Body Louse Genome Consortium"/>
            <person name="Kirkness E."/>
            <person name="Walenz B."/>
            <person name="Hass B."/>
            <person name="Bruggner R."/>
            <person name="Strausberg R."/>
        </authorList>
    </citation>
    <scope>NUCLEOTIDE SEQUENCE</scope>
    <source>
        <strain evidence="11">USDA</strain>
    </source>
</reference>
<keyword evidence="5" id="KW-0811">Translocation</keyword>
<protein>
    <submittedName>
        <fullName evidence="11 12">Mitochondrial intermembrane space import and assembly protein 40-B, putative</fullName>
    </submittedName>
</protein>
<dbReference type="EnsemblMetazoa" id="PHUM546540-RA">
    <property type="protein sequence ID" value="PHUM546540-PA"/>
    <property type="gene ID" value="PHUM546540"/>
</dbReference>
<feature type="domain" description="CHCH" evidence="10">
    <location>
        <begin position="59"/>
        <end position="94"/>
    </location>
</feature>
<dbReference type="PANTHER" id="PTHR21622">
    <property type="entry name" value="COILED-COIL-HELIX-COILED-COIL-HELIX DOMAIN CONTAINING 4"/>
    <property type="match status" value="1"/>
</dbReference>
<dbReference type="OMA" id="MANDQDN"/>
<evidence type="ECO:0000313" key="11">
    <source>
        <dbReference type="EMBL" id="EEB19023.1"/>
    </source>
</evidence>
<keyword evidence="6" id="KW-0496">Mitochondrion</keyword>
<dbReference type="Proteomes" id="UP000009046">
    <property type="component" value="Unassembled WGS sequence"/>
</dbReference>
<sequence length="164" mass="18537">MSTYRKEGKDVIIFATPEDHKEPSSVVLPEPEPQPGLILPNGEINWNCPCLGGMATGPCGVEFREAFSCFHNSEAEPKGSDCYDAFKEMHLCMAEYPQLYSKYDDDDDELNLEADKVLANESTMPKEEPKITTQTKMETDKTDKRVENKEFVSVLSSEFNFTLH</sequence>